<dbReference type="PIRSF" id="PIRSF005901">
    <property type="entry name" value="EF-P"/>
    <property type="match status" value="1"/>
</dbReference>
<dbReference type="FunFam" id="2.40.50.140:FF:000009">
    <property type="entry name" value="Elongation factor P"/>
    <property type="match status" value="1"/>
</dbReference>
<dbReference type="UniPathway" id="UPA00345"/>
<feature type="domain" description="Elongation factor P C-terminal" evidence="11">
    <location>
        <begin position="130"/>
        <end position="184"/>
    </location>
</feature>
<dbReference type="FunFam" id="2.40.50.140:FF:000004">
    <property type="entry name" value="Elongation factor P"/>
    <property type="match status" value="1"/>
</dbReference>
<evidence type="ECO:0000259" key="12">
    <source>
        <dbReference type="SMART" id="SM01185"/>
    </source>
</evidence>
<dbReference type="PROSITE" id="PS01275">
    <property type="entry name" value="EFP"/>
    <property type="match status" value="1"/>
</dbReference>
<comment type="similarity">
    <text evidence="3 8 10">Belongs to the elongation factor P family.</text>
</comment>
<evidence type="ECO:0000256" key="6">
    <source>
        <dbReference type="ARBA" id="ARBA00022917"/>
    </source>
</evidence>
<dbReference type="Pfam" id="PF08207">
    <property type="entry name" value="EFP_N"/>
    <property type="match status" value="1"/>
</dbReference>
<dbReference type="AlphaFoldDB" id="A0A6N4TIZ7"/>
<dbReference type="HAMAP" id="MF_00141">
    <property type="entry name" value="EF_P"/>
    <property type="match status" value="1"/>
</dbReference>
<dbReference type="EMBL" id="AP019695">
    <property type="protein sequence ID" value="BBK22385.1"/>
    <property type="molecule type" value="Genomic_DNA"/>
</dbReference>
<evidence type="ECO:0000256" key="9">
    <source>
        <dbReference type="NCBIfam" id="TIGR00038"/>
    </source>
</evidence>
<dbReference type="GO" id="GO:0043043">
    <property type="term" value="P:peptide biosynthetic process"/>
    <property type="evidence" value="ECO:0007669"/>
    <property type="project" value="InterPro"/>
</dbReference>
<gene>
    <name evidence="13" type="primary">efp_2</name>
    <name evidence="8" type="synonym">efp</name>
    <name evidence="13" type="ORF">Aargi30884_12880</name>
</gene>
<dbReference type="GO" id="GO:0003746">
    <property type="term" value="F:translation elongation factor activity"/>
    <property type="evidence" value="ECO:0007669"/>
    <property type="project" value="UniProtKB-UniRule"/>
</dbReference>
<dbReference type="CDD" id="cd05794">
    <property type="entry name" value="S1_EF-P_repeat_2"/>
    <property type="match status" value="1"/>
</dbReference>
<dbReference type="SMART" id="SM00841">
    <property type="entry name" value="Elong-fact-P_C"/>
    <property type="match status" value="1"/>
</dbReference>
<dbReference type="NCBIfam" id="TIGR00038">
    <property type="entry name" value="efp"/>
    <property type="match status" value="1"/>
</dbReference>
<dbReference type="Gene3D" id="2.40.50.140">
    <property type="entry name" value="Nucleic acid-binding proteins"/>
    <property type="match status" value="2"/>
</dbReference>
<dbReference type="InterPro" id="IPR001059">
    <property type="entry name" value="Transl_elong_P/YeiP_cen"/>
</dbReference>
<evidence type="ECO:0000313" key="14">
    <source>
        <dbReference type="Proteomes" id="UP000464754"/>
    </source>
</evidence>
<evidence type="ECO:0000313" key="13">
    <source>
        <dbReference type="EMBL" id="BBK22385.1"/>
    </source>
</evidence>
<dbReference type="GO" id="GO:0005829">
    <property type="term" value="C:cytosol"/>
    <property type="evidence" value="ECO:0007669"/>
    <property type="project" value="UniProtKB-ARBA"/>
</dbReference>
<dbReference type="KEGG" id="aarg:Aargi30884_12880"/>
<comment type="subcellular location">
    <subcellularLocation>
        <location evidence="1 8">Cytoplasm</location>
    </subcellularLocation>
</comment>
<evidence type="ECO:0000256" key="1">
    <source>
        <dbReference type="ARBA" id="ARBA00004496"/>
    </source>
</evidence>
<evidence type="ECO:0000256" key="10">
    <source>
        <dbReference type="RuleBase" id="RU004389"/>
    </source>
</evidence>
<dbReference type="RefSeq" id="WP_115714375.1">
    <property type="nucleotide sequence ID" value="NZ_AP019695.1"/>
</dbReference>
<dbReference type="Proteomes" id="UP000464754">
    <property type="component" value="Chromosome"/>
</dbReference>
<feature type="domain" description="Translation elongation factor P/YeiP central" evidence="12">
    <location>
        <begin position="68"/>
        <end position="122"/>
    </location>
</feature>
<keyword evidence="4 8" id="KW-0963">Cytoplasm</keyword>
<dbReference type="Gene3D" id="2.30.30.30">
    <property type="match status" value="1"/>
</dbReference>
<comment type="pathway">
    <text evidence="2 8">Protein biosynthesis; polypeptide chain elongation.</text>
</comment>
<dbReference type="SUPFAM" id="SSF50104">
    <property type="entry name" value="Translation proteins SH3-like domain"/>
    <property type="match status" value="1"/>
</dbReference>
<dbReference type="SUPFAM" id="SSF50249">
    <property type="entry name" value="Nucleic acid-binding proteins"/>
    <property type="match status" value="2"/>
</dbReference>
<evidence type="ECO:0000256" key="7">
    <source>
        <dbReference type="ARBA" id="ARBA00025469"/>
    </source>
</evidence>
<dbReference type="InterPro" id="IPR008991">
    <property type="entry name" value="Translation_prot_SH3-like_sf"/>
</dbReference>
<reference evidence="14" key="1">
    <citation type="submission" date="2019-05" db="EMBL/GenBank/DDBJ databases">
        <title>Complete genome sequencing of Absiella argi strain JCM 30884.</title>
        <authorList>
            <person name="Sakamoto M."/>
            <person name="Murakami T."/>
            <person name="Mori H."/>
        </authorList>
    </citation>
    <scope>NUCLEOTIDE SEQUENCE [LARGE SCALE GENOMIC DNA]</scope>
    <source>
        <strain evidence="14">JCM 30884</strain>
    </source>
</reference>
<dbReference type="InterPro" id="IPR011768">
    <property type="entry name" value="Transl_elongation_fac_P"/>
</dbReference>
<evidence type="ECO:0000256" key="4">
    <source>
        <dbReference type="ARBA" id="ARBA00022490"/>
    </source>
</evidence>
<sequence length="185" mass="20508">MAISAGDFKTGLTLIVDGDPCQVMDFQHVKPGKGAAILKTKMRNLKTGAIQERNFNASTKFEQANISRRDAQYSYEADSIYYFMDLETYDTYELSKDQVGDNRYYIVEGSEVSLMFFEGMLLSVSVPEKVELVIAETDPAIKGAPSNQTKDATTETGLTLRVPQFIEPGEKIVVFSTDGKYAGRA</sequence>
<dbReference type="SMART" id="SM01185">
    <property type="entry name" value="EFP"/>
    <property type="match status" value="1"/>
</dbReference>
<dbReference type="InterPro" id="IPR012340">
    <property type="entry name" value="NA-bd_OB-fold"/>
</dbReference>
<dbReference type="Pfam" id="PF09285">
    <property type="entry name" value="Elong-fact-P_C"/>
    <property type="match status" value="1"/>
</dbReference>
<name>A0A6N4TIZ7_9FIRM</name>
<dbReference type="InterPro" id="IPR013185">
    <property type="entry name" value="Transl_elong_KOW-like"/>
</dbReference>
<comment type="function">
    <text evidence="7 8">Involved in peptide bond synthesis. Stimulates efficient translation and peptide-bond synthesis on native or reconstituted 70S ribosomes in vitro. Probably functions indirectly by altering the affinity of the ribosome for aminoacyl-tRNA, thus increasing their reactivity as acceptors for peptidyl transferase.</text>
</comment>
<protein>
    <recommendedName>
        <fullName evidence="8 9">Elongation factor P</fullName>
        <shortName evidence="8">EF-P</shortName>
    </recommendedName>
</protein>
<dbReference type="NCBIfam" id="NF001810">
    <property type="entry name" value="PRK00529.1"/>
    <property type="match status" value="1"/>
</dbReference>
<dbReference type="FunFam" id="2.30.30.30:FF:000003">
    <property type="entry name" value="Elongation factor P"/>
    <property type="match status" value="1"/>
</dbReference>
<keyword evidence="5 8" id="KW-0251">Elongation factor</keyword>
<organism evidence="13 14">
    <name type="scientific">Amedibacterium intestinale</name>
    <dbReference type="NCBI Taxonomy" id="2583452"/>
    <lineage>
        <taxon>Bacteria</taxon>
        <taxon>Bacillati</taxon>
        <taxon>Bacillota</taxon>
        <taxon>Erysipelotrichia</taxon>
        <taxon>Erysipelotrichales</taxon>
        <taxon>Erysipelotrichaceae</taxon>
        <taxon>Amedibacterium</taxon>
    </lineage>
</organism>
<evidence type="ECO:0000259" key="11">
    <source>
        <dbReference type="SMART" id="SM00841"/>
    </source>
</evidence>
<keyword evidence="14" id="KW-1185">Reference proteome</keyword>
<accession>A0A6N4TIZ7</accession>
<keyword evidence="6 8" id="KW-0648">Protein biosynthesis</keyword>
<evidence type="ECO:0000256" key="3">
    <source>
        <dbReference type="ARBA" id="ARBA00009479"/>
    </source>
</evidence>
<dbReference type="InterPro" id="IPR015365">
    <property type="entry name" value="Elong-fact-P_C"/>
</dbReference>
<dbReference type="CDD" id="cd04470">
    <property type="entry name" value="S1_EF-P_repeat_1"/>
    <property type="match status" value="1"/>
</dbReference>
<dbReference type="InterPro" id="IPR013852">
    <property type="entry name" value="Transl_elong_P/YeiP_CS"/>
</dbReference>
<dbReference type="Pfam" id="PF01132">
    <property type="entry name" value="EFP"/>
    <property type="match status" value="1"/>
</dbReference>
<evidence type="ECO:0000256" key="5">
    <source>
        <dbReference type="ARBA" id="ARBA00022768"/>
    </source>
</evidence>
<proteinExistence type="inferred from homology"/>
<dbReference type="PANTHER" id="PTHR30053:SF12">
    <property type="entry name" value="ELONGATION FACTOR P (EF-P) FAMILY PROTEIN"/>
    <property type="match status" value="1"/>
</dbReference>
<evidence type="ECO:0000256" key="8">
    <source>
        <dbReference type="HAMAP-Rule" id="MF_00141"/>
    </source>
</evidence>
<dbReference type="PANTHER" id="PTHR30053">
    <property type="entry name" value="ELONGATION FACTOR P"/>
    <property type="match status" value="1"/>
</dbReference>
<dbReference type="InterPro" id="IPR020599">
    <property type="entry name" value="Transl_elong_fac_P/YeiP"/>
</dbReference>
<dbReference type="InterPro" id="IPR014722">
    <property type="entry name" value="Rib_uL2_dom2"/>
</dbReference>
<evidence type="ECO:0000256" key="2">
    <source>
        <dbReference type="ARBA" id="ARBA00004815"/>
    </source>
</evidence>